<dbReference type="PATRIC" id="fig|518642.10.peg.4457"/>
<proteinExistence type="predicted"/>
<evidence type="ECO:0000259" key="1">
    <source>
        <dbReference type="Pfam" id="PF01326"/>
    </source>
</evidence>
<name>A0A1E7L1V8_9ACTN</name>
<protein>
    <recommendedName>
        <fullName evidence="1">Pyruvate phosphate dikinase AMP/ATP-binding domain-containing protein</fullName>
    </recommendedName>
</protein>
<dbReference type="InterPro" id="IPR002192">
    <property type="entry name" value="PPDK_AMP/ATP-bd"/>
</dbReference>
<gene>
    <name evidence="2" type="ORF">AN218_18775</name>
</gene>
<dbReference type="GO" id="GO:0005524">
    <property type="term" value="F:ATP binding"/>
    <property type="evidence" value="ECO:0007669"/>
    <property type="project" value="InterPro"/>
</dbReference>
<evidence type="ECO:0000313" key="3">
    <source>
        <dbReference type="Proteomes" id="UP000176005"/>
    </source>
</evidence>
<sequence length="225" mass="24365">MAPAPWTVPAALPGDDRFLDYVRELTQPDGAQDAAVDVRAVTVDPATAGAGRVEDPWVSRHVVGQNDALAVVRDYLARGETFRSALRTAVVVEEFIAADASAQVVSGVHETFEEEVAMVRTAHGVCVGGTDRAGPADTYLVRRSDLNILVEWIAEKHRQVVPTPSGLTERSLPAALRNRPCLTEEQIRDMVRIALAAEAEMGLPVRLELAWKDGAVYVLWCEAVG</sequence>
<dbReference type="Proteomes" id="UP000176005">
    <property type="component" value="Unassembled WGS sequence"/>
</dbReference>
<dbReference type="EMBL" id="LJGW01000317">
    <property type="protein sequence ID" value="OEV10174.1"/>
    <property type="molecule type" value="Genomic_DNA"/>
</dbReference>
<comment type="caution">
    <text evidence="2">The sequence shown here is derived from an EMBL/GenBank/DDBJ whole genome shotgun (WGS) entry which is preliminary data.</text>
</comment>
<dbReference type="SUPFAM" id="SSF56059">
    <property type="entry name" value="Glutathione synthetase ATP-binding domain-like"/>
    <property type="match status" value="1"/>
</dbReference>
<keyword evidence="3" id="KW-1185">Reference proteome</keyword>
<dbReference type="RefSeq" id="WP_070018050.1">
    <property type="nucleotide sequence ID" value="NZ_LJGW01000317.1"/>
</dbReference>
<accession>A0A1E7L1V8</accession>
<dbReference type="Gene3D" id="3.30.470.20">
    <property type="entry name" value="ATP-grasp fold, B domain"/>
    <property type="match status" value="1"/>
</dbReference>
<evidence type="ECO:0000313" key="2">
    <source>
        <dbReference type="EMBL" id="OEV10174.1"/>
    </source>
</evidence>
<dbReference type="Pfam" id="PF01326">
    <property type="entry name" value="PPDK_N"/>
    <property type="match status" value="1"/>
</dbReference>
<reference evidence="2 3" key="1">
    <citation type="journal article" date="2016" name="Front. Microbiol.">
        <title>Comparative Genomics Analysis of Streptomyces Species Reveals Their Adaptation to the Marine Environment and Their Diversity at the Genomic Level.</title>
        <authorList>
            <person name="Tian X."/>
            <person name="Zhang Z."/>
            <person name="Yang T."/>
            <person name="Chen M."/>
            <person name="Li J."/>
            <person name="Chen F."/>
            <person name="Yang J."/>
            <person name="Li W."/>
            <person name="Zhang B."/>
            <person name="Zhang Z."/>
            <person name="Wu J."/>
            <person name="Zhang C."/>
            <person name="Long L."/>
            <person name="Xiao J."/>
        </authorList>
    </citation>
    <scope>NUCLEOTIDE SEQUENCE [LARGE SCALE GENOMIC DNA]</scope>
    <source>
        <strain evidence="2 3">SCSIO 10429</strain>
    </source>
</reference>
<dbReference type="GO" id="GO:0016301">
    <property type="term" value="F:kinase activity"/>
    <property type="evidence" value="ECO:0007669"/>
    <property type="project" value="InterPro"/>
</dbReference>
<dbReference type="AlphaFoldDB" id="A0A1E7L1V8"/>
<feature type="domain" description="Pyruvate phosphate dikinase AMP/ATP-binding" evidence="1">
    <location>
        <begin position="80"/>
        <end position="219"/>
    </location>
</feature>
<organism evidence="2 3">
    <name type="scientific">Streptomyces nanshensis</name>
    <dbReference type="NCBI Taxonomy" id="518642"/>
    <lineage>
        <taxon>Bacteria</taxon>
        <taxon>Bacillati</taxon>
        <taxon>Actinomycetota</taxon>
        <taxon>Actinomycetes</taxon>
        <taxon>Kitasatosporales</taxon>
        <taxon>Streptomycetaceae</taxon>
        <taxon>Streptomyces</taxon>
    </lineage>
</organism>